<accession>A0A839RHW8</accession>
<name>A0A839RHW8_9ACTN</name>
<dbReference type="EMBL" id="JACHWS010000001">
    <property type="protein sequence ID" value="MBB3036010.1"/>
    <property type="molecule type" value="Genomic_DNA"/>
</dbReference>
<proteinExistence type="predicted"/>
<dbReference type="AlphaFoldDB" id="A0A839RHW8"/>
<comment type="caution">
    <text evidence="1">The sequence shown here is derived from an EMBL/GenBank/DDBJ whole genome shotgun (WGS) entry which is preliminary data.</text>
</comment>
<reference evidence="1 2" key="1">
    <citation type="submission" date="2020-08" db="EMBL/GenBank/DDBJ databases">
        <title>Sequencing the genomes of 1000 actinobacteria strains.</title>
        <authorList>
            <person name="Klenk H.-P."/>
        </authorList>
    </citation>
    <scope>NUCLEOTIDE SEQUENCE [LARGE SCALE GENOMIC DNA]</scope>
    <source>
        <strain evidence="1 2">DSM 45258</strain>
    </source>
</reference>
<keyword evidence="2" id="KW-1185">Reference proteome</keyword>
<gene>
    <name evidence="1" type="ORF">FHU29_000444</name>
</gene>
<dbReference type="OrthoDB" id="8480932at2"/>
<sequence length="160" mass="18293">MNVSAAKIQGNTTRDLLSGYLLICNRAMAENKDKFWYQQAKKLNRQLWGGANFRTVIYETDPDVTVGEYTIHFDPVEKSLSILPPGDHDVAFTWKASTDYLRDVVHDRPDWYLAHPAMLDWVWMKERARDQLVHRVDGRSFIAGVTLGVAATAAIRRWAA</sequence>
<dbReference type="Proteomes" id="UP000567922">
    <property type="component" value="Unassembled WGS sequence"/>
</dbReference>
<evidence type="ECO:0000313" key="1">
    <source>
        <dbReference type="EMBL" id="MBB3036010.1"/>
    </source>
</evidence>
<protein>
    <submittedName>
        <fullName evidence="1">Uncharacterized protein</fullName>
    </submittedName>
</protein>
<organism evidence="1 2">
    <name type="scientific">Hoyosella altamirensis</name>
    <dbReference type="NCBI Taxonomy" id="616997"/>
    <lineage>
        <taxon>Bacteria</taxon>
        <taxon>Bacillati</taxon>
        <taxon>Actinomycetota</taxon>
        <taxon>Actinomycetes</taxon>
        <taxon>Mycobacteriales</taxon>
        <taxon>Hoyosellaceae</taxon>
        <taxon>Hoyosella</taxon>
    </lineage>
</organism>
<dbReference type="RefSeq" id="WP_064439678.1">
    <property type="nucleotide sequence ID" value="NZ_BDDI01000005.1"/>
</dbReference>
<evidence type="ECO:0000313" key="2">
    <source>
        <dbReference type="Proteomes" id="UP000567922"/>
    </source>
</evidence>